<comment type="subcellular location">
    <subcellularLocation>
        <location evidence="1 9">Cell inner membrane</location>
        <topology evidence="1 9">Multi-pass membrane protein</topology>
    </subcellularLocation>
</comment>
<comment type="caution">
    <text evidence="11">The sequence shown here is derived from an EMBL/GenBank/DDBJ whole genome shotgun (WGS) entry which is preliminary data.</text>
</comment>
<evidence type="ECO:0000256" key="6">
    <source>
        <dbReference type="ARBA" id="ARBA00022989"/>
    </source>
</evidence>
<feature type="transmembrane region" description="Helical" evidence="9">
    <location>
        <begin position="12"/>
        <end position="39"/>
    </location>
</feature>
<protein>
    <recommendedName>
        <fullName evidence="9">TRAP transporter small permease protein</fullName>
    </recommendedName>
</protein>
<dbReference type="Pfam" id="PF04290">
    <property type="entry name" value="DctQ"/>
    <property type="match status" value="1"/>
</dbReference>
<evidence type="ECO:0000256" key="7">
    <source>
        <dbReference type="ARBA" id="ARBA00023136"/>
    </source>
</evidence>
<dbReference type="EMBL" id="BMDZ01000004">
    <property type="protein sequence ID" value="GGB28298.1"/>
    <property type="molecule type" value="Genomic_DNA"/>
</dbReference>
<evidence type="ECO:0000256" key="5">
    <source>
        <dbReference type="ARBA" id="ARBA00022692"/>
    </source>
</evidence>
<feature type="transmembrane region" description="Helical" evidence="9">
    <location>
        <begin position="51"/>
        <end position="71"/>
    </location>
</feature>
<dbReference type="InterPro" id="IPR055348">
    <property type="entry name" value="DctQ"/>
</dbReference>
<feature type="transmembrane region" description="Helical" evidence="9">
    <location>
        <begin position="134"/>
        <end position="156"/>
    </location>
</feature>
<keyword evidence="3" id="KW-1003">Cell membrane</keyword>
<keyword evidence="2 9" id="KW-0813">Transport</keyword>
<evidence type="ECO:0000259" key="10">
    <source>
        <dbReference type="Pfam" id="PF04290"/>
    </source>
</evidence>
<evidence type="ECO:0000256" key="2">
    <source>
        <dbReference type="ARBA" id="ARBA00022448"/>
    </source>
</evidence>
<comment type="subunit">
    <text evidence="9">The complex comprises the extracytoplasmic solute receptor protein and the two transmembrane proteins.</text>
</comment>
<evidence type="ECO:0000256" key="1">
    <source>
        <dbReference type="ARBA" id="ARBA00004429"/>
    </source>
</evidence>
<organism evidence="11 12">
    <name type="scientific">Tistrella bauzanensis</name>
    <dbReference type="NCBI Taxonomy" id="657419"/>
    <lineage>
        <taxon>Bacteria</taxon>
        <taxon>Pseudomonadati</taxon>
        <taxon>Pseudomonadota</taxon>
        <taxon>Alphaproteobacteria</taxon>
        <taxon>Geminicoccales</taxon>
        <taxon>Geminicoccaceae</taxon>
        <taxon>Tistrella</taxon>
    </lineage>
</organism>
<evidence type="ECO:0000256" key="9">
    <source>
        <dbReference type="RuleBase" id="RU369079"/>
    </source>
</evidence>
<feature type="domain" description="Tripartite ATP-independent periplasmic transporters DctQ component" evidence="10">
    <location>
        <begin position="25"/>
        <end position="155"/>
    </location>
</feature>
<proteinExistence type="inferred from homology"/>
<evidence type="ECO:0000313" key="12">
    <source>
        <dbReference type="Proteomes" id="UP000603352"/>
    </source>
</evidence>
<keyword evidence="5 9" id="KW-0812">Transmembrane</keyword>
<dbReference type="PANTHER" id="PTHR35011">
    <property type="entry name" value="2,3-DIKETO-L-GULONATE TRAP TRANSPORTER SMALL PERMEASE PROTEIN YIAM"/>
    <property type="match status" value="1"/>
</dbReference>
<dbReference type="InterPro" id="IPR007387">
    <property type="entry name" value="TRAP_DctQ"/>
</dbReference>
<evidence type="ECO:0000313" key="11">
    <source>
        <dbReference type="EMBL" id="GGB28298.1"/>
    </source>
</evidence>
<dbReference type="Proteomes" id="UP000603352">
    <property type="component" value="Unassembled WGS sequence"/>
</dbReference>
<evidence type="ECO:0000256" key="3">
    <source>
        <dbReference type="ARBA" id="ARBA00022475"/>
    </source>
</evidence>
<feature type="transmembrane region" description="Helical" evidence="9">
    <location>
        <begin position="83"/>
        <end position="105"/>
    </location>
</feature>
<reference evidence="12" key="1">
    <citation type="journal article" date="2019" name="Int. J. Syst. Evol. Microbiol.">
        <title>The Global Catalogue of Microorganisms (GCM) 10K type strain sequencing project: providing services to taxonomists for standard genome sequencing and annotation.</title>
        <authorList>
            <consortium name="The Broad Institute Genomics Platform"/>
            <consortium name="The Broad Institute Genome Sequencing Center for Infectious Disease"/>
            <person name="Wu L."/>
            <person name="Ma J."/>
        </authorList>
    </citation>
    <scope>NUCLEOTIDE SEQUENCE [LARGE SCALE GENOMIC DNA]</scope>
    <source>
        <strain evidence="12">CGMCC 1.10188</strain>
    </source>
</reference>
<comment type="similarity">
    <text evidence="8 9">Belongs to the TRAP transporter small permease family.</text>
</comment>
<evidence type="ECO:0000256" key="4">
    <source>
        <dbReference type="ARBA" id="ARBA00022519"/>
    </source>
</evidence>
<comment type="function">
    <text evidence="9">Part of the tripartite ATP-independent periplasmic (TRAP) transport system.</text>
</comment>
<evidence type="ECO:0000256" key="8">
    <source>
        <dbReference type="ARBA" id="ARBA00038436"/>
    </source>
</evidence>
<gene>
    <name evidence="11" type="ORF">GCM10011505_06980</name>
</gene>
<keyword evidence="12" id="KW-1185">Reference proteome</keyword>
<accession>A0ABQ1IA13</accession>
<keyword evidence="7 9" id="KW-0472">Membrane</keyword>
<keyword evidence="6 9" id="KW-1133">Transmembrane helix</keyword>
<keyword evidence="4 9" id="KW-0997">Cell inner membrane</keyword>
<name>A0ABQ1IA13_9PROT</name>
<sequence length="165" mass="17910">MIKTAARLIEATSLVVCGLLIAATMIIGTLDVVLGLGFNHYIAGKVELSEVMIAAATFLALPGVTWHATHIRVDIVSQNFRGWFRVFGDVVVTVVALATCAFFSYTSWLAFESSWAKTETAQGLLPVPVYPVKFAAFAAFAICGLIAIVQFLRLVVKHRSHKNIV</sequence>